<feature type="transmembrane region" description="Helical" evidence="1">
    <location>
        <begin position="25"/>
        <end position="43"/>
    </location>
</feature>
<dbReference type="Proteomes" id="UP001201163">
    <property type="component" value="Unassembled WGS sequence"/>
</dbReference>
<keyword evidence="1" id="KW-0472">Membrane</keyword>
<proteinExistence type="predicted"/>
<gene>
    <name evidence="3" type="ORF">EDB92DRAFT_771903</name>
</gene>
<evidence type="ECO:0000256" key="1">
    <source>
        <dbReference type="SAM" id="Phobius"/>
    </source>
</evidence>
<evidence type="ECO:0000256" key="2">
    <source>
        <dbReference type="SAM" id="SignalP"/>
    </source>
</evidence>
<dbReference type="EMBL" id="JAKELL010000306">
    <property type="protein sequence ID" value="KAH8977531.1"/>
    <property type="molecule type" value="Genomic_DNA"/>
</dbReference>
<evidence type="ECO:0000313" key="4">
    <source>
        <dbReference type="Proteomes" id="UP001201163"/>
    </source>
</evidence>
<keyword evidence="1" id="KW-0812">Transmembrane</keyword>
<protein>
    <submittedName>
        <fullName evidence="3">Uncharacterized protein</fullName>
    </submittedName>
</protein>
<comment type="caution">
    <text evidence="3">The sequence shown here is derived from an EMBL/GenBank/DDBJ whole genome shotgun (WGS) entry which is preliminary data.</text>
</comment>
<name>A0AAD4L5R7_9AGAM</name>
<accession>A0AAD4L5R7</accession>
<keyword evidence="1" id="KW-1133">Transmembrane helix</keyword>
<feature type="chain" id="PRO_5042105591" evidence="2">
    <location>
        <begin position="16"/>
        <end position="118"/>
    </location>
</feature>
<evidence type="ECO:0000313" key="3">
    <source>
        <dbReference type="EMBL" id="KAH8977531.1"/>
    </source>
</evidence>
<organism evidence="3 4">
    <name type="scientific">Lactarius akahatsu</name>
    <dbReference type="NCBI Taxonomy" id="416441"/>
    <lineage>
        <taxon>Eukaryota</taxon>
        <taxon>Fungi</taxon>
        <taxon>Dikarya</taxon>
        <taxon>Basidiomycota</taxon>
        <taxon>Agaricomycotina</taxon>
        <taxon>Agaricomycetes</taxon>
        <taxon>Russulales</taxon>
        <taxon>Russulaceae</taxon>
        <taxon>Lactarius</taxon>
    </lineage>
</organism>
<sequence>MFLAMLLSLLAKCFGRIFDILMQMVLTTLIQALIQVALLYLMFHLLRKIIEDQIGNLGVNGTENLRCMLDLLRLAYECACDGAPLVACHPDYPCGYCEACSGDGQYNDQANDGPPAYE</sequence>
<reference evidence="3" key="1">
    <citation type="submission" date="2022-01" db="EMBL/GenBank/DDBJ databases">
        <title>Comparative genomics reveals a dynamic genome evolution in the ectomycorrhizal milk-cap (Lactarius) mushrooms.</title>
        <authorList>
            <consortium name="DOE Joint Genome Institute"/>
            <person name="Lebreton A."/>
            <person name="Tang N."/>
            <person name="Kuo A."/>
            <person name="LaButti K."/>
            <person name="Drula E."/>
            <person name="Barry K."/>
            <person name="Clum A."/>
            <person name="Lipzen A."/>
            <person name="Mousain D."/>
            <person name="Ng V."/>
            <person name="Wang R."/>
            <person name="Wang X."/>
            <person name="Dai Y."/>
            <person name="Henrissat B."/>
            <person name="Grigoriev I.V."/>
            <person name="Guerin-Laguette A."/>
            <person name="Yu F."/>
            <person name="Martin F.M."/>
        </authorList>
    </citation>
    <scope>NUCLEOTIDE SEQUENCE</scope>
    <source>
        <strain evidence="3">QP</strain>
    </source>
</reference>
<dbReference type="AlphaFoldDB" id="A0AAD4L5R7"/>
<feature type="signal peptide" evidence="2">
    <location>
        <begin position="1"/>
        <end position="15"/>
    </location>
</feature>
<keyword evidence="4" id="KW-1185">Reference proteome</keyword>
<keyword evidence="2" id="KW-0732">Signal</keyword>